<evidence type="ECO:0000256" key="9">
    <source>
        <dbReference type="ARBA" id="ARBA00022833"/>
    </source>
</evidence>
<organism evidence="14 15">
    <name type="scientific">Metapseudomonas lalkuanensis</name>
    <dbReference type="NCBI Taxonomy" id="2604832"/>
    <lineage>
        <taxon>Bacteria</taxon>
        <taxon>Pseudomonadati</taxon>
        <taxon>Pseudomonadota</taxon>
        <taxon>Gammaproteobacteria</taxon>
        <taxon>Pseudomonadales</taxon>
        <taxon>Pseudomonadaceae</taxon>
        <taxon>Metapseudomonas</taxon>
    </lineage>
</organism>
<dbReference type="InterPro" id="IPR022170">
    <property type="entry name" value="MUL1-like"/>
</dbReference>
<evidence type="ECO:0000256" key="3">
    <source>
        <dbReference type="ARBA" id="ARBA00012483"/>
    </source>
</evidence>
<evidence type="ECO:0000256" key="8">
    <source>
        <dbReference type="ARBA" id="ARBA00022786"/>
    </source>
</evidence>
<evidence type="ECO:0000256" key="1">
    <source>
        <dbReference type="ARBA" id="ARBA00000900"/>
    </source>
</evidence>
<evidence type="ECO:0000256" key="12">
    <source>
        <dbReference type="SAM" id="Phobius"/>
    </source>
</evidence>
<dbReference type="GO" id="GO:0016567">
    <property type="term" value="P:protein ubiquitination"/>
    <property type="evidence" value="ECO:0007669"/>
    <property type="project" value="InterPro"/>
</dbReference>
<keyword evidence="15" id="KW-1185">Reference proteome</keyword>
<keyword evidence="4" id="KW-0808">Transferase</keyword>
<dbReference type="RefSeq" id="WP_151136619.1">
    <property type="nucleotide sequence ID" value="NZ_CP043311.1"/>
</dbReference>
<protein>
    <recommendedName>
        <fullName evidence="3">RING-type E3 ubiquitin transferase</fullName>
        <ecNumber evidence="3">2.3.2.27</ecNumber>
    </recommendedName>
</protein>
<dbReference type="EC" id="2.3.2.27" evidence="3"/>
<dbReference type="KEGG" id="plal:FXN65_22630"/>
<evidence type="ECO:0000256" key="5">
    <source>
        <dbReference type="ARBA" id="ARBA00022692"/>
    </source>
</evidence>
<feature type="transmembrane region" description="Helical" evidence="12">
    <location>
        <begin position="6"/>
        <end position="27"/>
    </location>
</feature>
<dbReference type="Proteomes" id="UP000327179">
    <property type="component" value="Chromosome"/>
</dbReference>
<evidence type="ECO:0000256" key="4">
    <source>
        <dbReference type="ARBA" id="ARBA00022679"/>
    </source>
</evidence>
<keyword evidence="8" id="KW-0833">Ubl conjugation pathway</keyword>
<comment type="subcellular location">
    <subcellularLocation>
        <location evidence="2">Membrane</location>
        <topology evidence="2">Multi-pass membrane protein</topology>
    </subcellularLocation>
</comment>
<dbReference type="GO" id="GO:0008270">
    <property type="term" value="F:zinc ion binding"/>
    <property type="evidence" value="ECO:0007669"/>
    <property type="project" value="UniProtKB-KW"/>
</dbReference>
<evidence type="ECO:0000256" key="7">
    <source>
        <dbReference type="ARBA" id="ARBA00022771"/>
    </source>
</evidence>
<accession>A0A5J6QPK0</accession>
<dbReference type="Pfam" id="PF12483">
    <property type="entry name" value="GIDE"/>
    <property type="match status" value="1"/>
</dbReference>
<feature type="transmembrane region" description="Helical" evidence="12">
    <location>
        <begin position="276"/>
        <end position="294"/>
    </location>
</feature>
<evidence type="ECO:0000256" key="10">
    <source>
        <dbReference type="ARBA" id="ARBA00022989"/>
    </source>
</evidence>
<evidence type="ECO:0000256" key="6">
    <source>
        <dbReference type="ARBA" id="ARBA00022723"/>
    </source>
</evidence>
<feature type="domain" description="E3 Ubiquitin ligase MUL1-like" evidence="13">
    <location>
        <begin position="86"/>
        <end position="181"/>
    </location>
</feature>
<keyword evidence="7" id="KW-0863">Zinc-finger</keyword>
<keyword evidence="6" id="KW-0479">Metal-binding</keyword>
<dbReference type="AlphaFoldDB" id="A0A5J6QPK0"/>
<evidence type="ECO:0000313" key="15">
    <source>
        <dbReference type="Proteomes" id="UP000327179"/>
    </source>
</evidence>
<proteinExistence type="predicted"/>
<keyword evidence="10 12" id="KW-1133">Transmembrane helix</keyword>
<reference evidence="14 15" key="1">
    <citation type="submission" date="2019-08" db="EMBL/GenBank/DDBJ databases">
        <title>Whole-genome Sequencing of e-waste polymer degrading bacterium Pseudomonas sp. strain PE08.</title>
        <authorList>
            <person name="Kirdat K."/>
            <person name="Debbarma P."/>
            <person name="Narawade N."/>
            <person name="Suyal D."/>
            <person name="Thorat V."/>
            <person name="Shouche Y."/>
            <person name="Goel R."/>
            <person name="Yadav A."/>
        </authorList>
    </citation>
    <scope>NUCLEOTIDE SEQUENCE [LARGE SCALE GENOMIC DNA]</scope>
    <source>
        <strain evidence="14 15">PE08</strain>
    </source>
</reference>
<dbReference type="InterPro" id="IPR018247">
    <property type="entry name" value="EF_Hand_1_Ca_BS"/>
</dbReference>
<dbReference type="PROSITE" id="PS00018">
    <property type="entry name" value="EF_HAND_1"/>
    <property type="match status" value="1"/>
</dbReference>
<name>A0A5J6QPK0_9GAMM</name>
<comment type="catalytic activity">
    <reaction evidence="1">
        <text>S-ubiquitinyl-[E2 ubiquitin-conjugating enzyme]-L-cysteine + [acceptor protein]-L-lysine = [E2 ubiquitin-conjugating enzyme]-L-cysteine + N(6)-ubiquitinyl-[acceptor protein]-L-lysine.</text>
        <dbReference type="EC" id="2.3.2.27"/>
    </reaction>
</comment>
<dbReference type="EMBL" id="CP043311">
    <property type="protein sequence ID" value="QEY64728.1"/>
    <property type="molecule type" value="Genomic_DNA"/>
</dbReference>
<evidence type="ECO:0000313" key="14">
    <source>
        <dbReference type="EMBL" id="QEY64728.1"/>
    </source>
</evidence>
<keyword evidence="5 12" id="KW-0812">Transmembrane</keyword>
<sequence>MAVDVAGLAISLGFSLGAFAGGGWWCLRRLSQARMLLDTPTSKIRSAAQGYVELYGILHEQGDGQLSAPLTGKPCLWWRYRIEEYSESGKNKTWRVVDSGVSDAWLRLADATGECLIDPRGAEVRPSTREVWKGASRHPRGLVRSGLGAWIGSGEYRYTEERLHAGEPLYAIGDFHTSGGGRQGLDLNAAQGAVIREWKGDFTGLLTRFDSDGDGQLDEAEWGRVRLAAQLEAEDRHRRTSAAPAMNHMRRPGESQPFLLSSHGEDVLARHFRWQALFGAVLCVAGAVATIYLLRVTGLL</sequence>
<evidence type="ECO:0000256" key="2">
    <source>
        <dbReference type="ARBA" id="ARBA00004141"/>
    </source>
</evidence>
<dbReference type="GO" id="GO:0016020">
    <property type="term" value="C:membrane"/>
    <property type="evidence" value="ECO:0007669"/>
    <property type="project" value="UniProtKB-SubCell"/>
</dbReference>
<keyword evidence="11 12" id="KW-0472">Membrane</keyword>
<evidence type="ECO:0000256" key="11">
    <source>
        <dbReference type="ARBA" id="ARBA00023136"/>
    </source>
</evidence>
<gene>
    <name evidence="14" type="ORF">FXN65_22630</name>
</gene>
<dbReference type="GO" id="GO:0061630">
    <property type="term" value="F:ubiquitin protein ligase activity"/>
    <property type="evidence" value="ECO:0007669"/>
    <property type="project" value="UniProtKB-EC"/>
</dbReference>
<keyword evidence="9" id="KW-0862">Zinc</keyword>
<evidence type="ECO:0000259" key="13">
    <source>
        <dbReference type="Pfam" id="PF12483"/>
    </source>
</evidence>